<keyword evidence="6" id="KW-0436">Ligase</keyword>
<evidence type="ECO:0000256" key="3">
    <source>
        <dbReference type="ARBA" id="ARBA00022840"/>
    </source>
</evidence>
<dbReference type="PIRSF" id="PIRSF006806">
    <property type="entry name" value="FTHF_cligase"/>
    <property type="match status" value="1"/>
</dbReference>
<dbReference type="PANTHER" id="PTHR23407">
    <property type="entry name" value="ATPASE INHIBITOR/5-FORMYLTETRAHYDROFOLATE CYCLO-LIGASE"/>
    <property type="match status" value="1"/>
</dbReference>
<evidence type="ECO:0000256" key="1">
    <source>
        <dbReference type="ARBA" id="ARBA00010638"/>
    </source>
</evidence>
<evidence type="ECO:0000313" key="6">
    <source>
        <dbReference type="EMBL" id="RIA46633.1"/>
    </source>
</evidence>
<dbReference type="Proteomes" id="UP000266568">
    <property type="component" value="Unassembled WGS sequence"/>
</dbReference>
<proteinExistence type="inferred from homology"/>
<dbReference type="OrthoDB" id="9801938at2"/>
<dbReference type="GO" id="GO:0005524">
    <property type="term" value="F:ATP binding"/>
    <property type="evidence" value="ECO:0007669"/>
    <property type="project" value="UniProtKB-KW"/>
</dbReference>
<gene>
    <name evidence="6" type="ORF">DFR49_1180</name>
</gene>
<dbReference type="SUPFAM" id="SSF100950">
    <property type="entry name" value="NagB/RpiA/CoA transferase-like"/>
    <property type="match status" value="1"/>
</dbReference>
<dbReference type="RefSeq" id="WP_119034725.1">
    <property type="nucleotide sequence ID" value="NZ_QXDC01000002.1"/>
</dbReference>
<dbReference type="GO" id="GO:0046872">
    <property type="term" value="F:metal ion binding"/>
    <property type="evidence" value="ECO:0007669"/>
    <property type="project" value="UniProtKB-KW"/>
</dbReference>
<dbReference type="AlphaFoldDB" id="A0A397PE03"/>
<keyword evidence="5" id="KW-0460">Magnesium</keyword>
<keyword evidence="5" id="KW-0479">Metal-binding</keyword>
<sequence length="183" mass="19759">MTDKQTLRARLRAARDTFVVERPHAIAPPAPYLALLRPGLVVASYIPIGGEADPTALATAALDSGCTLALPHVVSRAQPLRFLEWHPDHPLDDGPFGLRQPHHDRREVAPDIILTPLVGFDAGLNRLGQGAGHYDRAFAAHPAARRIGVAWSVQQIAALAPDPWDVPLHAVITENGWIEGKTA</sequence>
<organism evidence="6 7">
    <name type="scientific">Hephaestia caeni</name>
    <dbReference type="NCBI Taxonomy" id="645617"/>
    <lineage>
        <taxon>Bacteria</taxon>
        <taxon>Pseudomonadati</taxon>
        <taxon>Pseudomonadota</taxon>
        <taxon>Alphaproteobacteria</taxon>
        <taxon>Sphingomonadales</taxon>
        <taxon>Sphingomonadaceae</taxon>
        <taxon>Hephaestia</taxon>
    </lineage>
</organism>
<reference evidence="6 7" key="1">
    <citation type="submission" date="2018-08" db="EMBL/GenBank/DDBJ databases">
        <title>Genomic Encyclopedia of Type Strains, Phase IV (KMG-IV): sequencing the most valuable type-strain genomes for metagenomic binning, comparative biology and taxonomic classification.</title>
        <authorList>
            <person name="Goeker M."/>
        </authorList>
    </citation>
    <scope>NUCLEOTIDE SEQUENCE [LARGE SCALE GENOMIC DNA]</scope>
    <source>
        <strain evidence="6 7">DSM 25527</strain>
    </source>
</reference>
<name>A0A397PE03_9SPHN</name>
<feature type="binding site" evidence="4">
    <location>
        <position position="51"/>
    </location>
    <ligand>
        <name>substrate</name>
    </ligand>
</feature>
<accession>A0A397PE03</accession>
<dbReference type="GO" id="GO:0009396">
    <property type="term" value="P:folic acid-containing compound biosynthetic process"/>
    <property type="evidence" value="ECO:0007669"/>
    <property type="project" value="TreeGrafter"/>
</dbReference>
<dbReference type="InterPro" id="IPR002698">
    <property type="entry name" value="FTHF_cligase"/>
</dbReference>
<evidence type="ECO:0000256" key="5">
    <source>
        <dbReference type="RuleBase" id="RU361279"/>
    </source>
</evidence>
<evidence type="ECO:0000256" key="2">
    <source>
        <dbReference type="ARBA" id="ARBA00022741"/>
    </source>
</evidence>
<dbReference type="EC" id="6.3.3.2" evidence="5"/>
<dbReference type="InterPro" id="IPR024185">
    <property type="entry name" value="FTHF_cligase-like_sf"/>
</dbReference>
<protein>
    <recommendedName>
        <fullName evidence="5">5-formyltetrahydrofolate cyclo-ligase</fullName>
        <ecNumber evidence="5">6.3.3.2</ecNumber>
    </recommendedName>
</protein>
<keyword evidence="3 4" id="KW-0067">ATP-binding</keyword>
<evidence type="ECO:0000313" key="7">
    <source>
        <dbReference type="Proteomes" id="UP000266568"/>
    </source>
</evidence>
<comment type="caution">
    <text evidence="6">The sequence shown here is derived from an EMBL/GenBank/DDBJ whole genome shotgun (WGS) entry which is preliminary data.</text>
</comment>
<dbReference type="InterPro" id="IPR037171">
    <property type="entry name" value="NagB/RpiA_transferase-like"/>
</dbReference>
<keyword evidence="2 4" id="KW-0547">Nucleotide-binding</keyword>
<dbReference type="PANTHER" id="PTHR23407:SF1">
    <property type="entry name" value="5-FORMYLTETRAHYDROFOLATE CYCLO-LIGASE"/>
    <property type="match status" value="1"/>
</dbReference>
<dbReference type="Gene3D" id="3.40.50.10420">
    <property type="entry name" value="NagB/RpiA/CoA transferase-like"/>
    <property type="match status" value="1"/>
</dbReference>
<comment type="cofactor">
    <cofactor evidence="5">
        <name>Mg(2+)</name>
        <dbReference type="ChEBI" id="CHEBI:18420"/>
    </cofactor>
</comment>
<dbReference type="EMBL" id="QXDC01000002">
    <property type="protein sequence ID" value="RIA46633.1"/>
    <property type="molecule type" value="Genomic_DNA"/>
</dbReference>
<keyword evidence="7" id="KW-1185">Reference proteome</keyword>
<feature type="binding site" evidence="4">
    <location>
        <begin position="126"/>
        <end position="134"/>
    </location>
    <ligand>
        <name>ATP</name>
        <dbReference type="ChEBI" id="CHEBI:30616"/>
    </ligand>
</feature>
<feature type="binding site" evidence="4">
    <location>
        <position position="46"/>
    </location>
    <ligand>
        <name>substrate</name>
    </ligand>
</feature>
<comment type="similarity">
    <text evidence="1 5">Belongs to the 5-formyltetrahydrofolate cyclo-ligase family.</text>
</comment>
<dbReference type="GO" id="GO:0030272">
    <property type="term" value="F:5-formyltetrahydrofolate cyclo-ligase activity"/>
    <property type="evidence" value="ECO:0007669"/>
    <property type="project" value="UniProtKB-EC"/>
</dbReference>
<comment type="catalytic activity">
    <reaction evidence="5">
        <text>(6S)-5-formyl-5,6,7,8-tetrahydrofolate + ATP = (6R)-5,10-methenyltetrahydrofolate + ADP + phosphate</text>
        <dbReference type="Rhea" id="RHEA:10488"/>
        <dbReference type="ChEBI" id="CHEBI:30616"/>
        <dbReference type="ChEBI" id="CHEBI:43474"/>
        <dbReference type="ChEBI" id="CHEBI:57455"/>
        <dbReference type="ChEBI" id="CHEBI:57457"/>
        <dbReference type="ChEBI" id="CHEBI:456216"/>
        <dbReference type="EC" id="6.3.3.2"/>
    </reaction>
</comment>
<evidence type="ECO:0000256" key="4">
    <source>
        <dbReference type="PIRSR" id="PIRSR006806-1"/>
    </source>
</evidence>
<dbReference type="GO" id="GO:0035999">
    <property type="term" value="P:tetrahydrofolate interconversion"/>
    <property type="evidence" value="ECO:0007669"/>
    <property type="project" value="TreeGrafter"/>
</dbReference>
<dbReference type="NCBIfam" id="TIGR02727">
    <property type="entry name" value="MTHFS_bact"/>
    <property type="match status" value="1"/>
</dbReference>
<dbReference type="Pfam" id="PF01812">
    <property type="entry name" value="5-FTHF_cyc-lig"/>
    <property type="match status" value="1"/>
</dbReference>